<evidence type="ECO:0000256" key="2">
    <source>
        <dbReference type="ARBA" id="ARBA00023315"/>
    </source>
</evidence>
<gene>
    <name evidence="3" type="ORF">FNA67_19910</name>
</gene>
<dbReference type="Pfam" id="PF00583">
    <property type="entry name" value="Acetyltransf_1"/>
    <property type="match status" value="1"/>
</dbReference>
<dbReference type="CDD" id="cd04301">
    <property type="entry name" value="NAT_SF"/>
    <property type="match status" value="1"/>
</dbReference>
<protein>
    <submittedName>
        <fullName evidence="3">GNAT family N-acetyltransferase</fullName>
    </submittedName>
</protein>
<dbReference type="RefSeq" id="WP_147657853.1">
    <property type="nucleotide sequence ID" value="NZ_BMFM01000001.1"/>
</dbReference>
<dbReference type="AlphaFoldDB" id="A0A5B9DSZ0"/>
<evidence type="ECO:0000256" key="1">
    <source>
        <dbReference type="ARBA" id="ARBA00022679"/>
    </source>
</evidence>
<evidence type="ECO:0000313" key="4">
    <source>
        <dbReference type="Proteomes" id="UP000321062"/>
    </source>
</evidence>
<dbReference type="InterPro" id="IPR050832">
    <property type="entry name" value="Bact_Acetyltransf"/>
</dbReference>
<keyword evidence="2" id="KW-0012">Acyltransferase</keyword>
<dbReference type="SUPFAM" id="SSF55729">
    <property type="entry name" value="Acyl-CoA N-acyltransferases (Nat)"/>
    <property type="match status" value="1"/>
</dbReference>
<sequence>MDIRIVRLAEGEEYRLSAVAPDVFDEPIDPTRLTAYLAIPSHLMVLAFDGDQVVGQCAAVVHRHPDKASELYVDEVGTASSHLRLGIATRMVREMFAWGRELGCTEAWLGTEHDNVAANALYRALGGKAASIAYYEFSL</sequence>
<evidence type="ECO:0000313" key="3">
    <source>
        <dbReference type="EMBL" id="QEE22286.1"/>
    </source>
</evidence>
<dbReference type="PANTHER" id="PTHR43877">
    <property type="entry name" value="AMINOALKYLPHOSPHONATE N-ACETYLTRANSFERASE-RELATED-RELATED"/>
    <property type="match status" value="1"/>
</dbReference>
<keyword evidence="4" id="KW-1185">Reference proteome</keyword>
<dbReference type="PROSITE" id="PS51186">
    <property type="entry name" value="GNAT"/>
    <property type="match status" value="1"/>
</dbReference>
<dbReference type="InterPro" id="IPR016181">
    <property type="entry name" value="Acyl_CoA_acyltransferase"/>
</dbReference>
<organism evidence="3 4">
    <name type="scientific">Paradevosia tibetensis</name>
    <dbReference type="NCBI Taxonomy" id="1447062"/>
    <lineage>
        <taxon>Bacteria</taxon>
        <taxon>Pseudomonadati</taxon>
        <taxon>Pseudomonadota</taxon>
        <taxon>Alphaproteobacteria</taxon>
        <taxon>Hyphomicrobiales</taxon>
        <taxon>Devosiaceae</taxon>
        <taxon>Paradevosia</taxon>
    </lineage>
</organism>
<reference evidence="3 4" key="1">
    <citation type="journal article" date="2015" name="Int. J. Syst. Evol. Microbiol.">
        <title>Youhaiella tibetensis gen. nov., sp. nov., isolated from subsurface sediment.</title>
        <authorList>
            <person name="Wang Y.X."/>
            <person name="Huang F.Q."/>
            <person name="Nogi Y."/>
            <person name="Pang S.J."/>
            <person name="Wang P.K."/>
            <person name="Lv J."/>
        </authorList>
    </citation>
    <scope>NUCLEOTIDE SEQUENCE [LARGE SCALE GENOMIC DNA]</scope>
    <source>
        <strain evidence="4">fig4</strain>
    </source>
</reference>
<dbReference type="Gene3D" id="3.40.630.30">
    <property type="match status" value="1"/>
</dbReference>
<dbReference type="KEGG" id="yti:FNA67_19910"/>
<keyword evidence="1 3" id="KW-0808">Transferase</keyword>
<dbReference type="EMBL" id="CP041690">
    <property type="protein sequence ID" value="QEE22286.1"/>
    <property type="molecule type" value="Genomic_DNA"/>
</dbReference>
<proteinExistence type="predicted"/>
<dbReference type="Proteomes" id="UP000321062">
    <property type="component" value="Chromosome"/>
</dbReference>
<name>A0A5B9DSZ0_9HYPH</name>
<dbReference type="InterPro" id="IPR000182">
    <property type="entry name" value="GNAT_dom"/>
</dbReference>
<accession>A0A5B9DSZ0</accession>
<dbReference type="OrthoDB" id="9796129at2"/>
<dbReference type="GO" id="GO:0016747">
    <property type="term" value="F:acyltransferase activity, transferring groups other than amino-acyl groups"/>
    <property type="evidence" value="ECO:0007669"/>
    <property type="project" value="InterPro"/>
</dbReference>